<evidence type="ECO:0000313" key="2">
    <source>
        <dbReference type="Proteomes" id="UP000249754"/>
    </source>
</evidence>
<evidence type="ECO:0000313" key="1">
    <source>
        <dbReference type="EMBL" id="RAJ31115.1"/>
    </source>
</evidence>
<organism evidence="1 2">
    <name type="scientific">Pedobacter cryoconitis</name>
    <dbReference type="NCBI Taxonomy" id="188932"/>
    <lineage>
        <taxon>Bacteria</taxon>
        <taxon>Pseudomonadati</taxon>
        <taxon>Bacteroidota</taxon>
        <taxon>Sphingobacteriia</taxon>
        <taxon>Sphingobacteriales</taxon>
        <taxon>Sphingobacteriaceae</taxon>
        <taxon>Pedobacter</taxon>
    </lineage>
</organism>
<sequence length="173" mass="20135">MKIATVLLTIILSFSINKQNRIFLSPEISIILPKGANVFDDQEFKESMSAFGTGDAFKRITKDIYKIDNIILRFSVVNGERSYEYLQSEQQSYKRYLKPTDDNEYNSEIKSIKGNFYLNISFHIKTSGHNRAKVYNPKTRKIFNIEIEYKLIAGEKEKAEQILQEILESAEFK</sequence>
<dbReference type="OrthoDB" id="9877110at2"/>
<comment type="caution">
    <text evidence="1">The sequence shown here is derived from an EMBL/GenBank/DDBJ whole genome shotgun (WGS) entry which is preliminary data.</text>
</comment>
<dbReference type="EMBL" id="QLLR01000009">
    <property type="protein sequence ID" value="RAJ31115.1"/>
    <property type="molecule type" value="Genomic_DNA"/>
</dbReference>
<dbReference type="RefSeq" id="WP_111633853.1">
    <property type="nucleotide sequence ID" value="NZ_QLLR01000009.1"/>
</dbReference>
<accession>A0A327SRR5</accession>
<gene>
    <name evidence="1" type="ORF">LY11_02345</name>
</gene>
<dbReference type="AlphaFoldDB" id="A0A327SRR5"/>
<reference evidence="1 2" key="1">
    <citation type="submission" date="2018-06" db="EMBL/GenBank/DDBJ databases">
        <title>Genomic Encyclopedia of Archaeal and Bacterial Type Strains, Phase II (KMG-II): from individual species to whole genera.</title>
        <authorList>
            <person name="Goeker M."/>
        </authorList>
    </citation>
    <scope>NUCLEOTIDE SEQUENCE [LARGE SCALE GENOMIC DNA]</scope>
    <source>
        <strain evidence="1 2">DSM 14825</strain>
    </source>
</reference>
<name>A0A327SRR5_9SPHI</name>
<protein>
    <submittedName>
        <fullName evidence="1">Uncharacterized protein</fullName>
    </submittedName>
</protein>
<dbReference type="Proteomes" id="UP000249754">
    <property type="component" value="Unassembled WGS sequence"/>
</dbReference>
<proteinExistence type="predicted"/>